<comment type="caution">
    <text evidence="1">The sequence shown here is derived from an EMBL/GenBank/DDBJ whole genome shotgun (WGS) entry which is preliminary data.</text>
</comment>
<accession>A0A370K9J6</accession>
<dbReference type="Proteomes" id="UP000254711">
    <property type="component" value="Unassembled WGS sequence"/>
</dbReference>
<reference evidence="1 2" key="1">
    <citation type="submission" date="2018-07" db="EMBL/GenBank/DDBJ databases">
        <title>Dyella solisilvae sp. nov., isolated from the pine and broad-leaved mixed forest soil.</title>
        <authorList>
            <person name="Gao Z."/>
            <person name="Qiu L."/>
        </authorList>
    </citation>
    <scope>NUCLEOTIDE SEQUENCE [LARGE SCALE GENOMIC DNA]</scope>
    <source>
        <strain evidence="1 2">DHG54</strain>
    </source>
</reference>
<sequence length="101" mass="11618">MNWIIQEAAPVPILETNIYAFPTEQAKDLTSEAKSTAPFHLLMKWIDPEVILVHGNEAQKYLKERGIGRFRIEVKHFSRGWSKDEAVAIGRRIKLTCLREA</sequence>
<evidence type="ECO:0000313" key="2">
    <source>
        <dbReference type="Proteomes" id="UP000254711"/>
    </source>
</evidence>
<protein>
    <submittedName>
        <fullName evidence="1">Uncharacterized protein</fullName>
    </submittedName>
</protein>
<name>A0A370K9J6_9GAMM</name>
<gene>
    <name evidence="1" type="ORF">DVT68_00050</name>
</gene>
<organism evidence="1 2">
    <name type="scientific">Dyella solisilvae</name>
    <dbReference type="NCBI Taxonomy" id="1920168"/>
    <lineage>
        <taxon>Bacteria</taxon>
        <taxon>Pseudomonadati</taxon>
        <taxon>Pseudomonadota</taxon>
        <taxon>Gammaproteobacteria</taxon>
        <taxon>Lysobacterales</taxon>
        <taxon>Rhodanobacteraceae</taxon>
        <taxon>Dyella</taxon>
    </lineage>
</organism>
<dbReference type="EMBL" id="QQSY01000001">
    <property type="protein sequence ID" value="RDI99295.1"/>
    <property type="molecule type" value="Genomic_DNA"/>
</dbReference>
<dbReference type="AlphaFoldDB" id="A0A370K9J6"/>
<keyword evidence="2" id="KW-1185">Reference proteome</keyword>
<evidence type="ECO:0000313" key="1">
    <source>
        <dbReference type="EMBL" id="RDI99295.1"/>
    </source>
</evidence>
<proteinExistence type="predicted"/>